<gene>
    <name evidence="1" type="ORF">B5K10_17565</name>
</gene>
<evidence type="ECO:0000313" key="1">
    <source>
        <dbReference type="EMBL" id="RFB91121.1"/>
    </source>
</evidence>
<evidence type="ECO:0000313" key="2">
    <source>
        <dbReference type="Proteomes" id="UP000256748"/>
    </source>
</evidence>
<comment type="caution">
    <text evidence="1">The sequence shown here is derived from an EMBL/GenBank/DDBJ whole genome shotgun (WGS) entry which is preliminary data.</text>
</comment>
<proteinExistence type="predicted"/>
<protein>
    <submittedName>
        <fullName evidence="1">Uncharacterized protein</fullName>
    </submittedName>
</protein>
<accession>A0A3E1BFF3</accession>
<sequence>MNAPGPAVSRGFSDATVDSVGFAKGIRSGRVWIFYYLLLKMEVEVAMGWVVTSRRPAGQAKIMTKVLDAANEMRTYASHDIHTIP</sequence>
<dbReference type="Proteomes" id="UP000256748">
    <property type="component" value="Unassembled WGS sequence"/>
</dbReference>
<dbReference type="RefSeq" id="WP_116274239.1">
    <property type="nucleotide sequence ID" value="NZ_KZ859521.1"/>
</dbReference>
<name>A0A3E1BFF3_RHILT</name>
<organism evidence="1 2">
    <name type="scientific">Rhizobium leguminosarum bv. trifolii</name>
    <dbReference type="NCBI Taxonomy" id="386"/>
    <lineage>
        <taxon>Bacteria</taxon>
        <taxon>Pseudomonadati</taxon>
        <taxon>Pseudomonadota</taxon>
        <taxon>Alphaproteobacteria</taxon>
        <taxon>Hyphomicrobiales</taxon>
        <taxon>Rhizobiaceae</taxon>
        <taxon>Rhizobium/Agrobacterium group</taxon>
        <taxon>Rhizobium</taxon>
    </lineage>
</organism>
<dbReference type="AlphaFoldDB" id="A0A3E1BFF3"/>
<reference evidence="1 2" key="1">
    <citation type="submission" date="2017-03" db="EMBL/GenBank/DDBJ databases">
        <title>Genome analysis of Rhizobial strains effectives or ineffectives for nitrogen fixation isolated from bean seeds.</title>
        <authorList>
            <person name="Peralta H."/>
            <person name="Aguilar-Vera A."/>
            <person name="Mora Y."/>
            <person name="Vargas-Lagunas C."/>
            <person name="Girard L."/>
            <person name="Mora J."/>
        </authorList>
    </citation>
    <scope>NUCLEOTIDE SEQUENCE [LARGE SCALE GENOMIC DNA]</scope>
    <source>
        <strain evidence="1 2">CCGM5</strain>
    </source>
</reference>
<dbReference type="EMBL" id="NAOO01000019">
    <property type="protein sequence ID" value="RFB91121.1"/>
    <property type="molecule type" value="Genomic_DNA"/>
</dbReference>